<dbReference type="InterPro" id="IPR000387">
    <property type="entry name" value="Tyr_Pase_dom"/>
</dbReference>
<reference evidence="4" key="1">
    <citation type="submission" date="2017-09" db="EMBL/GenBank/DDBJ databases">
        <authorList>
            <person name="Varghese N."/>
            <person name="Submissions S."/>
        </authorList>
    </citation>
    <scope>NUCLEOTIDE SEQUENCE [LARGE SCALE GENOMIC DNA]</scope>
    <source>
        <strain evidence="4">C7</strain>
    </source>
</reference>
<dbReference type="OrthoDB" id="9806482at2"/>
<dbReference type="PROSITE" id="PS00383">
    <property type="entry name" value="TYR_PHOSPHATASE_1"/>
    <property type="match status" value="1"/>
</dbReference>
<feature type="domain" description="Tyrosine specific protein phosphatases" evidence="2">
    <location>
        <begin position="81"/>
        <end position="149"/>
    </location>
</feature>
<evidence type="ECO:0000259" key="2">
    <source>
        <dbReference type="PROSITE" id="PS50056"/>
    </source>
</evidence>
<dbReference type="InterPro" id="IPR016130">
    <property type="entry name" value="Tyr_Pase_AS"/>
</dbReference>
<keyword evidence="4" id="KW-1185">Reference proteome</keyword>
<dbReference type="Pfam" id="PF22784">
    <property type="entry name" value="PTP-SAK"/>
    <property type="match status" value="1"/>
</dbReference>
<name>A0A2C9CVV9_9RHOB</name>
<gene>
    <name evidence="3" type="ORF">SAMN06273572_11023</name>
</gene>
<dbReference type="Proteomes" id="UP000220034">
    <property type="component" value="Unassembled WGS sequence"/>
</dbReference>
<evidence type="ECO:0000256" key="1">
    <source>
        <dbReference type="ARBA" id="ARBA00022801"/>
    </source>
</evidence>
<dbReference type="AlphaFoldDB" id="A0A2C9CVV9"/>
<accession>A0A2C9CVV9</accession>
<organism evidence="3 4">
    <name type="scientific">Pontivivens marinum</name>
    <dbReference type="NCBI Taxonomy" id="1690039"/>
    <lineage>
        <taxon>Bacteria</taxon>
        <taxon>Pseudomonadati</taxon>
        <taxon>Pseudomonadota</taxon>
        <taxon>Alphaproteobacteria</taxon>
        <taxon>Rhodobacterales</taxon>
        <taxon>Paracoccaceae</taxon>
        <taxon>Pontivivens</taxon>
    </lineage>
</organism>
<evidence type="ECO:0000313" key="4">
    <source>
        <dbReference type="Proteomes" id="UP000220034"/>
    </source>
</evidence>
<dbReference type="PROSITE" id="PS50056">
    <property type="entry name" value="TYR_PHOSPHATASE_2"/>
    <property type="match status" value="1"/>
</dbReference>
<dbReference type="SUPFAM" id="SSF52799">
    <property type="entry name" value="(Phosphotyrosine protein) phosphatases II"/>
    <property type="match status" value="1"/>
</dbReference>
<dbReference type="InterPro" id="IPR057023">
    <property type="entry name" value="PTP-SAK"/>
</dbReference>
<dbReference type="FunFam" id="3.90.190.10:FF:000157">
    <property type="entry name" value="Protein-tyrosine phosphatase"/>
    <property type="match status" value="1"/>
</dbReference>
<dbReference type="GO" id="GO:0016791">
    <property type="term" value="F:phosphatase activity"/>
    <property type="evidence" value="ECO:0007669"/>
    <property type="project" value="UniProtKB-ARBA"/>
</dbReference>
<dbReference type="InterPro" id="IPR029021">
    <property type="entry name" value="Prot-tyrosine_phosphatase-like"/>
</dbReference>
<proteinExistence type="predicted"/>
<dbReference type="EMBL" id="OCTN01000010">
    <property type="protein sequence ID" value="SOH95353.1"/>
    <property type="molecule type" value="Genomic_DNA"/>
</dbReference>
<dbReference type="PANTHER" id="PTHR23339">
    <property type="entry name" value="TYROSINE SPECIFIC PROTEIN PHOSPHATASE AND DUAL SPECIFICITY PROTEIN PHOSPHATASE"/>
    <property type="match status" value="1"/>
</dbReference>
<dbReference type="RefSeq" id="WP_097931779.1">
    <property type="nucleotide sequence ID" value="NZ_OCTN01000010.1"/>
</dbReference>
<dbReference type="InterPro" id="IPR050561">
    <property type="entry name" value="PTP"/>
</dbReference>
<sequence length="157" mass="16565">MRDGVYHNIPTVTIGAGRIGIMPLPDQNAIADIDNWQASLVISMTTTAEMGGPLSPALAKIGVDWEHLPITDFCTPDANIRDLWAQLSPAVHARLAAGQGVIVHCRGGCGRSGMIALRMLVEQGEAAPDALARLRAVRPCAVETPDQLAWAGSGTPH</sequence>
<evidence type="ECO:0000313" key="3">
    <source>
        <dbReference type="EMBL" id="SOH95353.1"/>
    </source>
</evidence>
<dbReference type="Gene3D" id="3.90.190.10">
    <property type="entry name" value="Protein tyrosine phosphatase superfamily"/>
    <property type="match status" value="1"/>
</dbReference>
<protein>
    <submittedName>
        <fullName evidence="3">Dual specificity phosphatase, catalytic domain</fullName>
    </submittedName>
</protein>
<keyword evidence="1" id="KW-0378">Hydrolase</keyword>